<keyword evidence="3" id="KW-1185">Reference proteome</keyword>
<dbReference type="Proteomes" id="UP000734854">
    <property type="component" value="Unassembled WGS sequence"/>
</dbReference>
<dbReference type="AlphaFoldDB" id="A0A8J5FGY2"/>
<evidence type="ECO:0000256" key="1">
    <source>
        <dbReference type="SAM" id="MobiDB-lite"/>
    </source>
</evidence>
<sequence>MEGKLHCSDLPTSPLPTSHPRNCQTPGTVQNPSLRSVVLHMATATVLRCSTFRHTCHRSATVVSAAPIGSPFISQTDLPTPGVFPELLHWPYGSGDLLSPTVREIMKSDQTRVMREENEFTEGLVRRCHAELLGHEGHLNHKVSKLMEADPHKVIGVSSIEGFDTIKVSKDTAMLITAHSTMGTKVLQISIVKDMTNSLSLQSL</sequence>
<comment type="caution">
    <text evidence="2">The sequence shown here is derived from an EMBL/GenBank/DDBJ whole genome shotgun (WGS) entry which is preliminary data.</text>
</comment>
<evidence type="ECO:0000313" key="2">
    <source>
        <dbReference type="EMBL" id="KAG6485483.1"/>
    </source>
</evidence>
<accession>A0A8J5FGY2</accession>
<gene>
    <name evidence="2" type="ORF">ZIOFF_054021</name>
</gene>
<protein>
    <submittedName>
        <fullName evidence="2">Uncharacterized protein</fullName>
    </submittedName>
</protein>
<name>A0A8J5FGY2_ZINOF</name>
<dbReference type="EMBL" id="JACMSC010000015">
    <property type="protein sequence ID" value="KAG6485483.1"/>
    <property type="molecule type" value="Genomic_DNA"/>
</dbReference>
<evidence type="ECO:0000313" key="3">
    <source>
        <dbReference type="Proteomes" id="UP000734854"/>
    </source>
</evidence>
<organism evidence="2 3">
    <name type="scientific">Zingiber officinale</name>
    <name type="common">Ginger</name>
    <name type="synonym">Amomum zingiber</name>
    <dbReference type="NCBI Taxonomy" id="94328"/>
    <lineage>
        <taxon>Eukaryota</taxon>
        <taxon>Viridiplantae</taxon>
        <taxon>Streptophyta</taxon>
        <taxon>Embryophyta</taxon>
        <taxon>Tracheophyta</taxon>
        <taxon>Spermatophyta</taxon>
        <taxon>Magnoliopsida</taxon>
        <taxon>Liliopsida</taxon>
        <taxon>Zingiberales</taxon>
        <taxon>Zingiberaceae</taxon>
        <taxon>Zingiber</taxon>
    </lineage>
</organism>
<proteinExistence type="predicted"/>
<feature type="region of interest" description="Disordered" evidence="1">
    <location>
        <begin position="1"/>
        <end position="28"/>
    </location>
</feature>
<feature type="compositionally biased region" description="Polar residues" evidence="1">
    <location>
        <begin position="15"/>
        <end position="28"/>
    </location>
</feature>
<reference evidence="2 3" key="1">
    <citation type="submission" date="2020-08" db="EMBL/GenBank/DDBJ databases">
        <title>Plant Genome Project.</title>
        <authorList>
            <person name="Zhang R.-G."/>
        </authorList>
    </citation>
    <scope>NUCLEOTIDE SEQUENCE [LARGE SCALE GENOMIC DNA]</scope>
    <source>
        <tissue evidence="2">Rhizome</tissue>
    </source>
</reference>